<dbReference type="GO" id="GO:0003905">
    <property type="term" value="F:alkylbase DNA N-glycosylase activity"/>
    <property type="evidence" value="ECO:0007669"/>
    <property type="project" value="InterPro"/>
</dbReference>
<keyword evidence="4 5" id="KW-0234">DNA repair</keyword>
<dbReference type="PANTHER" id="PTHR10429">
    <property type="entry name" value="DNA-3-METHYLADENINE GLYCOSYLASE"/>
    <property type="match status" value="1"/>
</dbReference>
<reference evidence="6" key="1">
    <citation type="journal article" date="2014" name="Genome Biol. Evol.">
        <title>Pangenome evidence for extensive interdomain horizontal transfer affecting lineage core and shell genes in uncultured planktonic thaumarchaeota and euryarchaeota.</title>
        <authorList>
            <person name="Deschamps P."/>
            <person name="Zivanovic Y."/>
            <person name="Moreira D."/>
            <person name="Rodriguez-Valera F."/>
            <person name="Lopez-Garcia P."/>
        </authorList>
    </citation>
    <scope>NUCLEOTIDE SEQUENCE</scope>
</reference>
<dbReference type="PANTHER" id="PTHR10429:SF0">
    <property type="entry name" value="DNA-3-METHYLADENINE GLYCOSYLASE"/>
    <property type="match status" value="1"/>
</dbReference>
<dbReference type="FunFam" id="3.10.300.10:FF:000001">
    <property type="entry name" value="Putative 3-methyladenine DNA glycosylase"/>
    <property type="match status" value="1"/>
</dbReference>
<protein>
    <recommendedName>
        <fullName evidence="5">Putative 3-methyladenine DNA glycosylase</fullName>
        <ecNumber evidence="5">3.2.2.-</ecNumber>
    </recommendedName>
</protein>
<dbReference type="CDD" id="cd00540">
    <property type="entry name" value="AAG"/>
    <property type="match status" value="1"/>
</dbReference>
<dbReference type="GO" id="GO:0003677">
    <property type="term" value="F:DNA binding"/>
    <property type="evidence" value="ECO:0007669"/>
    <property type="project" value="InterPro"/>
</dbReference>
<dbReference type="Gene3D" id="3.10.300.10">
    <property type="entry name" value="Methylpurine-DNA glycosylase (MPG)"/>
    <property type="match status" value="1"/>
</dbReference>
<dbReference type="InterPro" id="IPR011034">
    <property type="entry name" value="Formyl_transferase-like_C_sf"/>
</dbReference>
<name>A0A075HS72_9ARCH</name>
<dbReference type="Pfam" id="PF02245">
    <property type="entry name" value="Pur_DNA_glyco"/>
    <property type="match status" value="1"/>
</dbReference>
<dbReference type="GO" id="GO:0006284">
    <property type="term" value="P:base-excision repair"/>
    <property type="evidence" value="ECO:0007669"/>
    <property type="project" value="InterPro"/>
</dbReference>
<evidence type="ECO:0000256" key="5">
    <source>
        <dbReference type="HAMAP-Rule" id="MF_00527"/>
    </source>
</evidence>
<dbReference type="InterPro" id="IPR036995">
    <property type="entry name" value="MPG_sf"/>
</dbReference>
<keyword evidence="6" id="KW-0326">Glycosidase</keyword>
<dbReference type="NCBIfam" id="TIGR00567">
    <property type="entry name" value="3mg"/>
    <property type="match status" value="1"/>
</dbReference>
<accession>A0A075HS72</accession>
<evidence type="ECO:0000256" key="4">
    <source>
        <dbReference type="ARBA" id="ARBA00023204"/>
    </source>
</evidence>
<proteinExistence type="inferred from homology"/>
<sequence>MQIEMKVLLRKFYMNDTKQVAKDLLGKTLVRKIGNQVLSGVIIETEAYKGKNDPASHASRKKTERNKIMFGEVGRAYVYFTYGMHYCFNVVAKKEEDKSGAVLIRAIQPQQGIKHMVKNRKTNVISNLTNGPGKLTQAMQITLKQYDLDLTKNSSLFIIDGKKPTKIMTKSRVGIKTGIDKLWNFSYKI</sequence>
<dbReference type="NCBIfam" id="NF002003">
    <property type="entry name" value="PRK00802.1-3"/>
    <property type="match status" value="1"/>
</dbReference>
<evidence type="ECO:0000256" key="2">
    <source>
        <dbReference type="ARBA" id="ARBA00022763"/>
    </source>
</evidence>
<dbReference type="AlphaFoldDB" id="A0A075HS72"/>
<keyword evidence="2 5" id="KW-0227">DNA damage</keyword>
<gene>
    <name evidence="6" type="primary">MPG</name>
</gene>
<evidence type="ECO:0000256" key="3">
    <source>
        <dbReference type="ARBA" id="ARBA00022801"/>
    </source>
</evidence>
<organism evidence="6">
    <name type="scientific">uncultured marine thaumarchaeote KM3_82_D05</name>
    <dbReference type="NCBI Taxonomy" id="1456304"/>
    <lineage>
        <taxon>Archaea</taxon>
        <taxon>Nitrososphaerota</taxon>
        <taxon>environmental samples</taxon>
    </lineage>
</organism>
<comment type="similarity">
    <text evidence="1 5">Belongs to the DNA glycosylase MPG family.</text>
</comment>
<dbReference type="EMBL" id="KF901107">
    <property type="protein sequence ID" value="AIF18320.1"/>
    <property type="molecule type" value="Genomic_DNA"/>
</dbReference>
<dbReference type="InterPro" id="IPR003180">
    <property type="entry name" value="MPG"/>
</dbReference>
<keyword evidence="3 5" id="KW-0378">Hydrolase</keyword>
<dbReference type="SUPFAM" id="SSF50486">
    <property type="entry name" value="FMT C-terminal domain-like"/>
    <property type="match status" value="1"/>
</dbReference>
<dbReference type="EC" id="3.2.2.-" evidence="5"/>
<evidence type="ECO:0000313" key="6">
    <source>
        <dbReference type="EMBL" id="AIF18320.1"/>
    </source>
</evidence>
<dbReference type="HAMAP" id="MF_00527">
    <property type="entry name" value="3MGH"/>
    <property type="match status" value="1"/>
</dbReference>
<evidence type="ECO:0000256" key="1">
    <source>
        <dbReference type="ARBA" id="ARBA00009232"/>
    </source>
</evidence>